<proteinExistence type="predicted"/>
<evidence type="ECO:0008006" key="4">
    <source>
        <dbReference type="Google" id="ProtNLM"/>
    </source>
</evidence>
<dbReference type="STRING" id="142842.SAMN02745118_01181"/>
<protein>
    <recommendedName>
        <fullName evidence="4">PQ loop repeat-containing protein</fullName>
    </recommendedName>
</protein>
<feature type="transmembrane region" description="Helical" evidence="1">
    <location>
        <begin position="60"/>
        <end position="78"/>
    </location>
</feature>
<keyword evidence="3" id="KW-1185">Reference proteome</keyword>
<dbReference type="EMBL" id="FUWM01000008">
    <property type="protein sequence ID" value="SJZ55175.1"/>
    <property type="molecule type" value="Genomic_DNA"/>
</dbReference>
<reference evidence="3" key="1">
    <citation type="submission" date="2017-02" db="EMBL/GenBank/DDBJ databases">
        <authorList>
            <person name="Varghese N."/>
            <person name="Submissions S."/>
        </authorList>
    </citation>
    <scope>NUCLEOTIDE SEQUENCE [LARGE SCALE GENOMIC DNA]</scope>
    <source>
        <strain evidence="3">ATCC BAA-73</strain>
    </source>
</reference>
<gene>
    <name evidence="2" type="ORF">SAMN02745118_01181</name>
</gene>
<dbReference type="RefSeq" id="WP_078809663.1">
    <property type="nucleotide sequence ID" value="NZ_FUWM01000008.1"/>
</dbReference>
<keyword evidence="1" id="KW-1133">Transmembrane helix</keyword>
<dbReference type="OrthoDB" id="5827at2"/>
<evidence type="ECO:0000313" key="3">
    <source>
        <dbReference type="Proteomes" id="UP000190625"/>
    </source>
</evidence>
<accession>A0A1T4LKD4</accession>
<dbReference type="AlphaFoldDB" id="A0A1T4LKD4"/>
<evidence type="ECO:0000256" key="1">
    <source>
        <dbReference type="SAM" id="Phobius"/>
    </source>
</evidence>
<evidence type="ECO:0000313" key="2">
    <source>
        <dbReference type="EMBL" id="SJZ55175.1"/>
    </source>
</evidence>
<name>A0A1T4LKD4_9FIRM</name>
<sequence>MSIFEMLMLICFGAAWPMSIYKSYTSGDNAGKSFWFLFIILIGYISGTIHKLLYSFDIVIYLYVLNGLMVLTDIILYYRNEKLAQDKS</sequence>
<feature type="transmembrane region" description="Helical" evidence="1">
    <location>
        <begin position="34"/>
        <end position="54"/>
    </location>
</feature>
<organism evidence="2 3">
    <name type="scientific">Selenihalanaerobacter shriftii</name>
    <dbReference type="NCBI Taxonomy" id="142842"/>
    <lineage>
        <taxon>Bacteria</taxon>
        <taxon>Bacillati</taxon>
        <taxon>Bacillota</taxon>
        <taxon>Clostridia</taxon>
        <taxon>Halanaerobiales</taxon>
        <taxon>Halobacteroidaceae</taxon>
        <taxon>Selenihalanaerobacter</taxon>
    </lineage>
</organism>
<dbReference type="Proteomes" id="UP000190625">
    <property type="component" value="Unassembled WGS sequence"/>
</dbReference>
<feature type="transmembrane region" description="Helical" evidence="1">
    <location>
        <begin position="6"/>
        <end position="22"/>
    </location>
</feature>
<keyword evidence="1" id="KW-0472">Membrane</keyword>
<keyword evidence="1" id="KW-0812">Transmembrane</keyword>